<organism evidence="1 2">
    <name type="scientific">Paenarthrobacter aromaticivorans</name>
    <dbReference type="NCBI Taxonomy" id="2849150"/>
    <lineage>
        <taxon>Bacteria</taxon>
        <taxon>Bacillati</taxon>
        <taxon>Actinomycetota</taxon>
        <taxon>Actinomycetes</taxon>
        <taxon>Micrococcales</taxon>
        <taxon>Micrococcaceae</taxon>
        <taxon>Paenarthrobacter</taxon>
    </lineage>
</organism>
<accession>A0ABS6IDJ0</accession>
<gene>
    <name evidence="1" type="ORF">KSW38_22005</name>
</gene>
<proteinExistence type="predicted"/>
<evidence type="ECO:0000313" key="1">
    <source>
        <dbReference type="EMBL" id="MBU8868973.1"/>
    </source>
</evidence>
<dbReference type="EMBL" id="JAHOPC010000021">
    <property type="protein sequence ID" value="MBU8868973.1"/>
    <property type="molecule type" value="Genomic_DNA"/>
</dbReference>
<protein>
    <submittedName>
        <fullName evidence="1">Uncharacterized protein</fullName>
    </submittedName>
</protein>
<reference evidence="1 2" key="1">
    <citation type="submission" date="2021-06" db="EMBL/GenBank/DDBJ databases">
        <authorList>
            <person name="Jeong J.W."/>
        </authorList>
    </citation>
    <scope>NUCLEOTIDE SEQUENCE [LARGE SCALE GENOMIC DNA]</scope>
    <source>
        <strain evidence="1 2">MMS21-TAE1-1</strain>
    </source>
</reference>
<sequence>MMLLKTLNFFLDAGSSPSGSSGASPEENTPAATFAFERLSSSAWEGWWDDADQGFPAGA</sequence>
<dbReference type="RefSeq" id="WP_216927104.1">
    <property type="nucleotide sequence ID" value="NZ_JAHOPC010000021.1"/>
</dbReference>
<keyword evidence="2" id="KW-1185">Reference proteome</keyword>
<comment type="caution">
    <text evidence="1">The sequence shown here is derived from an EMBL/GenBank/DDBJ whole genome shotgun (WGS) entry which is preliminary data.</text>
</comment>
<evidence type="ECO:0000313" key="2">
    <source>
        <dbReference type="Proteomes" id="UP000824166"/>
    </source>
</evidence>
<dbReference type="Proteomes" id="UP000824166">
    <property type="component" value="Unassembled WGS sequence"/>
</dbReference>
<name>A0ABS6IDJ0_9MICC</name>